<sequence>MSLKRVTISLETLVSVWTFVAFSLQSRVLGHFLRFFMDHHLPFRSRDERDTHELSLARVAHG</sequence>
<reference evidence="2 3" key="1">
    <citation type="submission" date="2023-05" db="EMBL/GenBank/DDBJ databases">
        <title>Glutamicibacter sp. B1, complete genome.</title>
        <authorList>
            <person name="Long Y.H."/>
            <person name="Fang T."/>
            <person name="Li X.Y."/>
        </authorList>
    </citation>
    <scope>NUCLEOTIDE SEQUENCE [LARGE SCALE GENOMIC DNA]</scope>
    <source>
        <strain evidence="2 3">B1</strain>
    </source>
</reference>
<feature type="transmembrane region" description="Helical" evidence="1">
    <location>
        <begin position="12"/>
        <end position="36"/>
    </location>
</feature>
<dbReference type="KEGG" id="gey:QMQ05_11280"/>
<evidence type="ECO:0008006" key="4">
    <source>
        <dbReference type="Google" id="ProtNLM"/>
    </source>
</evidence>
<dbReference type="EMBL" id="CP125942">
    <property type="protein sequence ID" value="XAO44937.1"/>
    <property type="molecule type" value="Genomic_DNA"/>
</dbReference>
<evidence type="ECO:0000313" key="2">
    <source>
        <dbReference type="EMBL" id="XAO44937.1"/>
    </source>
</evidence>
<proteinExistence type="predicted"/>
<dbReference type="AlphaFoldDB" id="A0AAU6WAR9"/>
<accession>A0AAU6WAR9</accession>
<evidence type="ECO:0000313" key="3">
    <source>
        <dbReference type="Proteomes" id="UP001486888"/>
    </source>
</evidence>
<keyword evidence="1" id="KW-0812">Transmembrane</keyword>
<keyword evidence="3" id="KW-1185">Reference proteome</keyword>
<keyword evidence="1" id="KW-0472">Membrane</keyword>
<dbReference type="RefSeq" id="WP_345470108.1">
    <property type="nucleotide sequence ID" value="NZ_CP125942.1"/>
</dbReference>
<evidence type="ECO:0000256" key="1">
    <source>
        <dbReference type="SAM" id="Phobius"/>
    </source>
</evidence>
<gene>
    <name evidence="2" type="ORF">QMQ05_11280</name>
</gene>
<protein>
    <recommendedName>
        <fullName evidence="4">Secreted protein</fullName>
    </recommendedName>
</protein>
<organism evidence="2 3">
    <name type="scientific">Glutamicibacter ectropisis</name>
    <dbReference type="NCBI Taxonomy" id="3046593"/>
    <lineage>
        <taxon>Bacteria</taxon>
        <taxon>Bacillati</taxon>
        <taxon>Actinomycetota</taxon>
        <taxon>Actinomycetes</taxon>
        <taxon>Micrococcales</taxon>
        <taxon>Micrococcaceae</taxon>
        <taxon>Glutamicibacter</taxon>
    </lineage>
</organism>
<keyword evidence="1" id="KW-1133">Transmembrane helix</keyword>
<dbReference type="Proteomes" id="UP001486888">
    <property type="component" value="Chromosome"/>
</dbReference>
<name>A0AAU6WAR9_9MICC</name>